<dbReference type="GeneID" id="128630643"/>
<name>A0A9F7TJ87_ICTPU</name>
<organism evidence="2 3">
    <name type="scientific">Ictalurus punctatus</name>
    <name type="common">Channel catfish</name>
    <name type="synonym">Silurus punctatus</name>
    <dbReference type="NCBI Taxonomy" id="7998"/>
    <lineage>
        <taxon>Eukaryota</taxon>
        <taxon>Metazoa</taxon>
        <taxon>Chordata</taxon>
        <taxon>Craniata</taxon>
        <taxon>Vertebrata</taxon>
        <taxon>Euteleostomi</taxon>
        <taxon>Actinopterygii</taxon>
        <taxon>Neopterygii</taxon>
        <taxon>Teleostei</taxon>
        <taxon>Ostariophysi</taxon>
        <taxon>Siluriformes</taxon>
        <taxon>Ictaluridae</taxon>
        <taxon>Ictalurus</taxon>
    </lineage>
</organism>
<keyword evidence="2" id="KW-1185">Reference proteome</keyword>
<dbReference type="RefSeq" id="XP_053535009.1">
    <property type="nucleotide sequence ID" value="XM_053679034.1"/>
</dbReference>
<proteinExistence type="predicted"/>
<dbReference type="Gene3D" id="3.30.420.10">
    <property type="entry name" value="Ribonuclease H-like superfamily/Ribonuclease H"/>
    <property type="match status" value="1"/>
</dbReference>
<dbReference type="AlphaFoldDB" id="A0A9F7TJ87"/>
<dbReference type="KEGG" id="ipu:128630643"/>
<dbReference type="Pfam" id="PF02171">
    <property type="entry name" value="Piwi"/>
    <property type="match status" value="1"/>
</dbReference>
<dbReference type="Proteomes" id="UP000221080">
    <property type="component" value="Unplaced"/>
</dbReference>
<reference evidence="3" key="1">
    <citation type="submission" date="2025-08" db="UniProtKB">
        <authorList>
            <consortium name="RefSeq"/>
        </authorList>
    </citation>
    <scope>IDENTIFICATION</scope>
    <source>
        <tissue evidence="3">Blood</tissue>
    </source>
</reference>
<gene>
    <name evidence="3" type="primary">LOC128630643</name>
</gene>
<dbReference type="OrthoDB" id="445936at2759"/>
<dbReference type="PROSITE" id="PS50822">
    <property type="entry name" value="PIWI"/>
    <property type="match status" value="1"/>
</dbReference>
<dbReference type="GO" id="GO:0003676">
    <property type="term" value="F:nucleic acid binding"/>
    <property type="evidence" value="ECO:0007669"/>
    <property type="project" value="InterPro"/>
</dbReference>
<evidence type="ECO:0000313" key="2">
    <source>
        <dbReference type="Proteomes" id="UP000221080"/>
    </source>
</evidence>
<feature type="domain" description="Piwi" evidence="1">
    <location>
        <begin position="75"/>
        <end position="117"/>
    </location>
</feature>
<accession>A0A9F7TJ87</accession>
<evidence type="ECO:0000259" key="1">
    <source>
        <dbReference type="PROSITE" id="PS50822"/>
    </source>
</evidence>
<sequence length="134" mass="15689">MNNFPHSVMNRICCLLITGICSGSVLGCFVLMACTPAASERNCCLTTSPRRYTPSDCLPYDFIVSHKVRFSSVAPTHYNVVYDSSVLKPDHMQRLTYKLCHMYYNWQVLRAQWRIRLAQIRRILRLLPEFLHMW</sequence>
<dbReference type="InterPro" id="IPR003165">
    <property type="entry name" value="Piwi"/>
</dbReference>
<dbReference type="InterPro" id="IPR012337">
    <property type="entry name" value="RNaseH-like_sf"/>
</dbReference>
<dbReference type="PANTHER" id="PTHR22891">
    <property type="entry name" value="EUKARYOTIC TRANSLATION INITIATION FACTOR 2C"/>
    <property type="match status" value="1"/>
</dbReference>
<evidence type="ECO:0000313" key="3">
    <source>
        <dbReference type="RefSeq" id="XP_053535009.1"/>
    </source>
</evidence>
<dbReference type="InterPro" id="IPR036397">
    <property type="entry name" value="RNaseH_sf"/>
</dbReference>
<dbReference type="SUPFAM" id="SSF53098">
    <property type="entry name" value="Ribonuclease H-like"/>
    <property type="match status" value="1"/>
</dbReference>
<protein>
    <submittedName>
        <fullName evidence="3">Protein argonaute-2-like</fullName>
    </submittedName>
</protein>